<keyword evidence="3" id="KW-0100">Branched-chain amino acid biosynthesis</keyword>
<dbReference type="GO" id="GO:0009098">
    <property type="term" value="P:L-leucine biosynthetic process"/>
    <property type="evidence" value="ECO:0007669"/>
    <property type="project" value="UniProtKB-UniRule"/>
</dbReference>
<dbReference type="EC" id="4.2.1.33" evidence="3"/>
<dbReference type="RefSeq" id="WP_013049081.1">
    <property type="nucleotide sequence ID" value="NC_014011.1"/>
</dbReference>
<comment type="similarity">
    <text evidence="1 3">Belongs to the LeuD family. LeuD type 2 subfamily.</text>
</comment>
<keyword evidence="3" id="KW-0028">Amino-acid biosynthesis</keyword>
<dbReference type="UniPathway" id="UPA00048">
    <property type="reaction ID" value="UER00071"/>
</dbReference>
<dbReference type="InterPro" id="IPR050075">
    <property type="entry name" value="LeuD"/>
</dbReference>
<evidence type="ECO:0000256" key="1">
    <source>
        <dbReference type="ARBA" id="ARBA00009869"/>
    </source>
</evidence>
<gene>
    <name evidence="3" type="primary">leuD</name>
    <name evidence="5" type="ordered locus">Amico_1703</name>
</gene>
<dbReference type="InterPro" id="IPR011827">
    <property type="entry name" value="LeuD_type2/HacB/DmdB"/>
</dbReference>
<keyword evidence="3" id="KW-0432">Leucine biosynthesis</keyword>
<keyword evidence="2 3" id="KW-0456">Lyase</keyword>
<comment type="function">
    <text evidence="3">Catalyzes the isomerization between 2-isopropylmalate and 3-isopropylmalate, via the formation of 2-isopropylmaleate.</text>
</comment>
<dbReference type="Gene3D" id="3.20.19.10">
    <property type="entry name" value="Aconitase, domain 4"/>
    <property type="match status" value="1"/>
</dbReference>
<dbReference type="GO" id="GO:0003861">
    <property type="term" value="F:3-isopropylmalate dehydratase activity"/>
    <property type="evidence" value="ECO:0007669"/>
    <property type="project" value="UniProtKB-UniRule"/>
</dbReference>
<reference evidence="5 6" key="1">
    <citation type="journal article" date="2010" name="Stand. Genomic Sci.">
        <title>Complete genome sequence of Aminobacterium colombiense type strain (ALA-1).</title>
        <authorList>
            <person name="Chertkov O."/>
            <person name="Sikorski J."/>
            <person name="Brambilla E."/>
            <person name="Lapidus A."/>
            <person name="Copeland A."/>
            <person name="Glavina Del Rio T."/>
            <person name="Nolan M."/>
            <person name="Lucas S."/>
            <person name="Tice H."/>
            <person name="Cheng J.F."/>
            <person name="Han C."/>
            <person name="Detter J.C."/>
            <person name="Bruce D."/>
            <person name="Tapia R."/>
            <person name="Goodwin L."/>
            <person name="Pitluck S."/>
            <person name="Liolios K."/>
            <person name="Ivanova N."/>
            <person name="Mavromatis K."/>
            <person name="Ovchinnikova G."/>
            <person name="Pati A."/>
            <person name="Chen A."/>
            <person name="Palaniappan K."/>
            <person name="Land M."/>
            <person name="Hauser L."/>
            <person name="Chang Y.J."/>
            <person name="Jeffries C.D."/>
            <person name="Spring S."/>
            <person name="Rohde M."/>
            <person name="Goker M."/>
            <person name="Bristow J."/>
            <person name="Eisen J.A."/>
            <person name="Markowitz V."/>
            <person name="Hugenholtz P."/>
            <person name="Kyrpides N.C."/>
            <person name="Klenk H.P."/>
        </authorList>
    </citation>
    <scope>NUCLEOTIDE SEQUENCE [LARGE SCALE GENOMIC DNA]</scope>
    <source>
        <strain evidence="6">DSM 12261 / ALA-1</strain>
    </source>
</reference>
<feature type="domain" description="Aconitase A/isopropylmalate dehydratase small subunit swivel" evidence="4">
    <location>
        <begin position="51"/>
        <end position="99"/>
    </location>
</feature>
<dbReference type="NCBIfam" id="TIGR02087">
    <property type="entry name" value="LEUD_arch"/>
    <property type="match status" value="1"/>
</dbReference>
<comment type="catalytic activity">
    <reaction evidence="3">
        <text>(2R,3S)-3-isopropylmalate = (2S)-2-isopropylmalate</text>
        <dbReference type="Rhea" id="RHEA:32287"/>
        <dbReference type="ChEBI" id="CHEBI:1178"/>
        <dbReference type="ChEBI" id="CHEBI:35121"/>
        <dbReference type="EC" id="4.2.1.33"/>
    </reaction>
</comment>
<dbReference type="PANTHER" id="PTHR43345:SF2">
    <property type="entry name" value="3-ISOPROPYLMALATE DEHYDRATASE SMALL SUBUNIT 1"/>
    <property type="match status" value="1"/>
</dbReference>
<sequence length="167" mass="18558">MIQGRAHIFGDNINTDYIIAGKYTKTLDHTVWVEHLFEDISPGFSKKIQPGDFVVAGRNFGCGSSREQAPVALKYAGVGAVLAKSFARIFFRNAINLGVPVIVCNTDDIHDLDQLRIDLSTQRIFNLTTNQIIPMEPLPDVMIRILSAGGLTPYLKQHKSFDISGRR</sequence>
<dbReference type="EMBL" id="CP001997">
    <property type="protein sequence ID" value="ADE57819.1"/>
    <property type="molecule type" value="Genomic_DNA"/>
</dbReference>
<evidence type="ECO:0000256" key="2">
    <source>
        <dbReference type="ARBA" id="ARBA00023239"/>
    </source>
</evidence>
<dbReference type="InterPro" id="IPR000573">
    <property type="entry name" value="AconitaseA/IPMdHydase_ssu_swvl"/>
</dbReference>
<proteinExistence type="inferred from homology"/>
<protein>
    <recommendedName>
        <fullName evidence="3">3-isopropylmalate dehydratase small subunit</fullName>
        <ecNumber evidence="3">4.2.1.33</ecNumber>
    </recommendedName>
    <alternativeName>
        <fullName evidence="3">Alpha-IPM isomerase</fullName>
        <shortName evidence="3">IPMI</shortName>
    </alternativeName>
    <alternativeName>
        <fullName evidence="3">Isopropylmalate isomerase</fullName>
    </alternativeName>
</protein>
<dbReference type="Proteomes" id="UP000002366">
    <property type="component" value="Chromosome"/>
</dbReference>
<evidence type="ECO:0000256" key="3">
    <source>
        <dbReference type="HAMAP-Rule" id="MF_01032"/>
    </source>
</evidence>
<dbReference type="OrthoDB" id="9777465at2"/>
<dbReference type="Pfam" id="PF00694">
    <property type="entry name" value="Aconitase_C"/>
    <property type="match status" value="1"/>
</dbReference>
<dbReference type="PANTHER" id="PTHR43345">
    <property type="entry name" value="3-ISOPROPYLMALATE DEHYDRATASE SMALL SUBUNIT 2-RELATED-RELATED"/>
    <property type="match status" value="1"/>
</dbReference>
<dbReference type="InterPro" id="IPR033940">
    <property type="entry name" value="IPMI_Swivel"/>
</dbReference>
<dbReference type="AlphaFoldDB" id="D5EGY7"/>
<evidence type="ECO:0000313" key="5">
    <source>
        <dbReference type="EMBL" id="ADE57819.1"/>
    </source>
</evidence>
<evidence type="ECO:0000259" key="4">
    <source>
        <dbReference type="Pfam" id="PF00694"/>
    </source>
</evidence>
<dbReference type="SUPFAM" id="SSF52016">
    <property type="entry name" value="LeuD/IlvD-like"/>
    <property type="match status" value="1"/>
</dbReference>
<dbReference type="eggNOG" id="COG0066">
    <property type="taxonomic scope" value="Bacteria"/>
</dbReference>
<dbReference type="HAMAP" id="MF_01032">
    <property type="entry name" value="LeuD_type2"/>
    <property type="match status" value="1"/>
</dbReference>
<accession>D5EGY7</accession>
<dbReference type="KEGG" id="aco:Amico_1703"/>
<dbReference type="STRING" id="572547.Amico_1703"/>
<comment type="pathway">
    <text evidence="3">Amino-acid biosynthesis; L-leucine biosynthesis; L-leucine from 3-methyl-2-oxobutanoate: step 2/4.</text>
</comment>
<dbReference type="InterPro" id="IPR015928">
    <property type="entry name" value="Aconitase/3IPM_dehydase_swvl"/>
</dbReference>
<evidence type="ECO:0000313" key="6">
    <source>
        <dbReference type="Proteomes" id="UP000002366"/>
    </source>
</evidence>
<comment type="subunit">
    <text evidence="3">Heterodimer of LeuC and LeuD.</text>
</comment>
<name>D5EGY7_AMICL</name>
<dbReference type="HOGENOM" id="CLU_081378_1_1_0"/>
<keyword evidence="6" id="KW-1185">Reference proteome</keyword>
<organism evidence="5 6">
    <name type="scientific">Aminobacterium colombiense (strain DSM 12261 / ALA-1)</name>
    <dbReference type="NCBI Taxonomy" id="572547"/>
    <lineage>
        <taxon>Bacteria</taxon>
        <taxon>Thermotogati</taxon>
        <taxon>Synergistota</taxon>
        <taxon>Synergistia</taxon>
        <taxon>Synergistales</taxon>
        <taxon>Aminobacteriaceae</taxon>
        <taxon>Aminobacterium</taxon>
    </lineage>
</organism>
<dbReference type="CDD" id="cd01577">
    <property type="entry name" value="IPMI_Swivel"/>
    <property type="match status" value="1"/>
</dbReference>